<accession>A0A0N8GN94</accession>
<evidence type="ECO:0000313" key="2">
    <source>
        <dbReference type="EMBL" id="KPL77466.1"/>
    </source>
</evidence>
<name>A0A0N8GN94_9CHLR</name>
<gene>
    <name evidence="2" type="ORF">ADN01_16395</name>
</gene>
<evidence type="ECO:0000313" key="3">
    <source>
        <dbReference type="Proteomes" id="UP000050501"/>
    </source>
</evidence>
<dbReference type="EMBL" id="LGCM01000060">
    <property type="protein sequence ID" value="KPL77466.1"/>
    <property type="molecule type" value="Genomic_DNA"/>
</dbReference>
<feature type="transmembrane region" description="Helical" evidence="1">
    <location>
        <begin position="110"/>
        <end position="130"/>
    </location>
</feature>
<feature type="transmembrane region" description="Helical" evidence="1">
    <location>
        <begin position="46"/>
        <end position="66"/>
    </location>
</feature>
<dbReference type="OrthoDB" id="1644899at2"/>
<feature type="transmembrane region" description="Helical" evidence="1">
    <location>
        <begin position="176"/>
        <end position="196"/>
    </location>
</feature>
<organism evidence="2 3">
    <name type="scientific">Levilinea saccharolytica</name>
    <dbReference type="NCBI Taxonomy" id="229921"/>
    <lineage>
        <taxon>Bacteria</taxon>
        <taxon>Bacillati</taxon>
        <taxon>Chloroflexota</taxon>
        <taxon>Anaerolineae</taxon>
        <taxon>Anaerolineales</taxon>
        <taxon>Anaerolineaceae</taxon>
        <taxon>Levilinea</taxon>
    </lineage>
</organism>
<feature type="transmembrane region" description="Helical" evidence="1">
    <location>
        <begin position="146"/>
        <end position="164"/>
    </location>
</feature>
<feature type="transmembrane region" description="Helical" evidence="1">
    <location>
        <begin position="6"/>
        <end position="25"/>
    </location>
</feature>
<evidence type="ECO:0000256" key="1">
    <source>
        <dbReference type="SAM" id="Phobius"/>
    </source>
</evidence>
<feature type="transmembrane region" description="Helical" evidence="1">
    <location>
        <begin position="78"/>
        <end position="98"/>
    </location>
</feature>
<dbReference type="STRING" id="229921.ADN01_16395"/>
<protein>
    <submittedName>
        <fullName evidence="2">Uncharacterized protein</fullName>
    </submittedName>
</protein>
<proteinExistence type="predicted"/>
<keyword evidence="1" id="KW-1133">Transmembrane helix</keyword>
<keyword evidence="3" id="KW-1185">Reference proteome</keyword>
<reference evidence="2 3" key="1">
    <citation type="submission" date="2015-07" db="EMBL/GenBank/DDBJ databases">
        <title>Genome sequence of Levilinea saccharolytica DSM 16555.</title>
        <authorList>
            <person name="Hemp J."/>
            <person name="Ward L.M."/>
            <person name="Pace L.A."/>
            <person name="Fischer W.W."/>
        </authorList>
    </citation>
    <scope>NUCLEOTIDE SEQUENCE [LARGE SCALE GENOMIC DNA]</scope>
    <source>
        <strain evidence="2 3">KIBI-1</strain>
    </source>
</reference>
<keyword evidence="1" id="KW-0472">Membrane</keyword>
<feature type="transmembrane region" description="Helical" evidence="1">
    <location>
        <begin position="202"/>
        <end position="224"/>
    </location>
</feature>
<dbReference type="PATRIC" id="fig|229921.5.peg.2721"/>
<sequence length="236" mass="26424">MPENVRVWVEVVFNVSYLVVIWGLVLRMTQRRGEVAEADRAVANRLRWAFALLALGDTGHVGFRVVAYALGGLEANPALVGLGALSTAYTVTLFYMLLVDVWRLRFQHSLGWFGWLLLAAGTVRMLVMAFPQNQWQLIVPPYDWSLLRNAFLVLQGLGVMALFFRDSARAGDRTFTAVAWMIALSFAFYTPVILWVGQLPLLGMLMIPKTCAYIAVAVIAYRALYPRRPTLATKPA</sequence>
<dbReference type="AlphaFoldDB" id="A0A0N8GN94"/>
<dbReference type="RefSeq" id="WP_062419165.1">
    <property type="nucleotide sequence ID" value="NZ_DF967974.1"/>
</dbReference>
<keyword evidence="1" id="KW-0812">Transmembrane</keyword>
<dbReference type="Proteomes" id="UP000050501">
    <property type="component" value="Unassembled WGS sequence"/>
</dbReference>
<comment type="caution">
    <text evidence="2">The sequence shown here is derived from an EMBL/GenBank/DDBJ whole genome shotgun (WGS) entry which is preliminary data.</text>
</comment>